<keyword evidence="6" id="KW-1185">Reference proteome</keyword>
<dbReference type="PANTHER" id="PTHR42648">
    <property type="entry name" value="TRANSPOSASE, PUTATIVE-RELATED"/>
    <property type="match status" value="1"/>
</dbReference>
<comment type="caution">
    <text evidence="5">The sequence shown here is derived from an EMBL/GenBank/DDBJ whole genome shotgun (WGS) entry which is preliminary data.</text>
</comment>
<dbReference type="Pfam" id="PF14223">
    <property type="entry name" value="Retrotran_gag_2"/>
    <property type="match status" value="1"/>
</dbReference>
<keyword evidence="2" id="KW-0863">Zinc-finger</keyword>
<dbReference type="InterPro" id="IPR001878">
    <property type="entry name" value="Znf_CCHC"/>
</dbReference>
<proteinExistence type="predicted"/>
<evidence type="ECO:0000259" key="3">
    <source>
        <dbReference type="PROSITE" id="PS50158"/>
    </source>
</evidence>
<keyword evidence="1" id="KW-0378">Hydrolase</keyword>
<dbReference type="SMART" id="SM00343">
    <property type="entry name" value="ZnF_C2HC"/>
    <property type="match status" value="1"/>
</dbReference>
<dbReference type="GO" id="GO:0015074">
    <property type="term" value="P:DNA integration"/>
    <property type="evidence" value="ECO:0007669"/>
    <property type="project" value="InterPro"/>
</dbReference>
<dbReference type="GO" id="GO:0006508">
    <property type="term" value="P:proteolysis"/>
    <property type="evidence" value="ECO:0007669"/>
    <property type="project" value="UniProtKB-KW"/>
</dbReference>
<dbReference type="PROSITE" id="PS50158">
    <property type="entry name" value="ZF_CCHC"/>
    <property type="match status" value="1"/>
</dbReference>
<dbReference type="Proteomes" id="UP000694240">
    <property type="component" value="Chromosome 8"/>
</dbReference>
<feature type="domain" description="Integrase catalytic" evidence="4">
    <location>
        <begin position="482"/>
        <end position="657"/>
    </location>
</feature>
<dbReference type="InterPro" id="IPR039537">
    <property type="entry name" value="Retrotran_Ty1/copia-like"/>
</dbReference>
<evidence type="ECO:0000256" key="2">
    <source>
        <dbReference type="PROSITE-ProRule" id="PRU00047"/>
    </source>
</evidence>
<dbReference type="AlphaFoldDB" id="A0A8T2B0C5"/>
<dbReference type="GO" id="GO:0008233">
    <property type="term" value="F:peptidase activity"/>
    <property type="evidence" value="ECO:0007669"/>
    <property type="project" value="UniProtKB-KW"/>
</dbReference>
<dbReference type="PANTHER" id="PTHR42648:SF28">
    <property type="entry name" value="TRANSPOSON-ENCODED PROTEIN WITH RIBONUCLEASE H-LIKE AND RETROVIRUS ZINC FINGER-LIKE DOMAINS"/>
    <property type="match status" value="1"/>
</dbReference>
<dbReference type="Pfam" id="PF00665">
    <property type="entry name" value="rve"/>
    <property type="match status" value="1"/>
</dbReference>
<evidence type="ECO:0000313" key="6">
    <source>
        <dbReference type="Proteomes" id="UP000694240"/>
    </source>
</evidence>
<dbReference type="InterPro" id="IPR054722">
    <property type="entry name" value="PolX-like_BBD"/>
</dbReference>
<dbReference type="InterPro" id="IPR025724">
    <property type="entry name" value="GAG-pre-integrase_dom"/>
</dbReference>
<keyword evidence="1" id="KW-0645">Protease</keyword>
<dbReference type="Pfam" id="PF13976">
    <property type="entry name" value="gag_pre-integrs"/>
    <property type="match status" value="1"/>
</dbReference>
<keyword evidence="2" id="KW-0479">Metal-binding</keyword>
<gene>
    <name evidence="5" type="ORF">ISN45_Aa03g029470</name>
</gene>
<dbReference type="PROSITE" id="PS50994">
    <property type="entry name" value="INTEGRASE"/>
    <property type="match status" value="1"/>
</dbReference>
<dbReference type="InterPro" id="IPR001584">
    <property type="entry name" value="Integrase_cat-core"/>
</dbReference>
<feature type="domain" description="CCHC-type" evidence="3">
    <location>
        <begin position="249"/>
        <end position="266"/>
    </location>
</feature>
<evidence type="ECO:0000313" key="5">
    <source>
        <dbReference type="EMBL" id="KAG7578785.1"/>
    </source>
</evidence>
<accession>A0A8T2B0C5</accession>
<evidence type="ECO:0000259" key="4">
    <source>
        <dbReference type="PROSITE" id="PS50994"/>
    </source>
</evidence>
<keyword evidence="2" id="KW-0862">Zinc</keyword>
<dbReference type="GO" id="GO:0003676">
    <property type="term" value="F:nucleic acid binding"/>
    <property type="evidence" value="ECO:0007669"/>
    <property type="project" value="InterPro"/>
</dbReference>
<dbReference type="EMBL" id="JAEFBK010000008">
    <property type="protein sequence ID" value="KAG7578785.1"/>
    <property type="molecule type" value="Genomic_DNA"/>
</dbReference>
<reference evidence="5 6" key="1">
    <citation type="submission" date="2020-12" db="EMBL/GenBank/DDBJ databases">
        <title>Concerted genomic and epigenomic changes stabilize Arabidopsis allopolyploids.</title>
        <authorList>
            <person name="Chen Z."/>
        </authorList>
    </citation>
    <scope>NUCLEOTIDE SEQUENCE [LARGE SCALE GENOMIC DNA]</scope>
    <source>
        <strain evidence="5">Allo738</strain>
        <tissue evidence="5">Leaf</tissue>
    </source>
</reference>
<sequence length="657" mass="75165">MFAASSNLFASANSVVKFNGLNYEEWSEQIRFILGVMTLDHAILTDEEPSAITEESSETEKSRYESWERSNRLSLNLMRMTMAESVKPSMPKTEKAREFIKKIKECSQSDLADKSIVGGLMSELTTKKFDWSQPIHDHVTHMSNLASKLTTLGMEVNELFLVQFIMNSLPLEFSQFQVNYNTIKDKWNYQELKAMLVQEEGRLKKMKDQVAHLVGLGSASSRKGKPSIKDKKMDKTFVKGPESQIHKERKCFFCKKMGHFKKDCPKRKAWFDKKGTQHIYVCSELNLIEVPNNTWWLDSGATTHVSHIEQGFSSIQPIRGADQYLFMGNRMKAKIEGIGTYRLILDTGCHVDLEGCLYVPECSRNLVSVSRLDNLGFVFKIGHGVFSLYRNDYLYGSGTLFDSLYRFNLDAKFSESLFNIESQGIKRSASNESSAFLWHQRLGHISKERIMRLVNNDILPQLDFSDLNVCIDCIKGKQTKHIVKKPATRSTQLLELIHTDICGPFDAPSWSGEKYFITFIDDYSRYGFTYLLHEKSKSVNILEVFIDEVERQLDRKVKVVRSDRGGEFYGKFTESGQCPGPFAKLLESRGICAQYTMPGTPQQNGVAERRNRTLMDMVRSMLSNSSLPLSLWIYALKINGIPNRGRELHETYATIKI</sequence>
<name>A0A8T2B0C5_9BRAS</name>
<protein>
    <submittedName>
        <fullName evidence="5">Zinc finger CCHC-type</fullName>
    </submittedName>
</protein>
<dbReference type="Pfam" id="PF22936">
    <property type="entry name" value="Pol_BBD"/>
    <property type="match status" value="1"/>
</dbReference>
<dbReference type="GO" id="GO:0008270">
    <property type="term" value="F:zinc ion binding"/>
    <property type="evidence" value="ECO:0007669"/>
    <property type="project" value="UniProtKB-KW"/>
</dbReference>
<dbReference type="Pfam" id="PF00098">
    <property type="entry name" value="zf-CCHC"/>
    <property type="match status" value="1"/>
</dbReference>
<evidence type="ECO:0000256" key="1">
    <source>
        <dbReference type="ARBA" id="ARBA00022670"/>
    </source>
</evidence>
<organism evidence="5 6">
    <name type="scientific">Arabidopsis thaliana x Arabidopsis arenosa</name>
    <dbReference type="NCBI Taxonomy" id="1240361"/>
    <lineage>
        <taxon>Eukaryota</taxon>
        <taxon>Viridiplantae</taxon>
        <taxon>Streptophyta</taxon>
        <taxon>Embryophyta</taxon>
        <taxon>Tracheophyta</taxon>
        <taxon>Spermatophyta</taxon>
        <taxon>Magnoliopsida</taxon>
        <taxon>eudicotyledons</taxon>
        <taxon>Gunneridae</taxon>
        <taxon>Pentapetalae</taxon>
        <taxon>rosids</taxon>
        <taxon>malvids</taxon>
        <taxon>Brassicales</taxon>
        <taxon>Brassicaceae</taxon>
        <taxon>Camelineae</taxon>
        <taxon>Arabidopsis</taxon>
    </lineage>
</organism>